<dbReference type="KEGG" id="fcr:HYN56_01545"/>
<feature type="transmembrane region" description="Helical" evidence="5">
    <location>
        <begin position="377"/>
        <end position="396"/>
    </location>
</feature>
<dbReference type="AlphaFoldDB" id="A0A2S1YTB7"/>
<dbReference type="Pfam" id="PF04932">
    <property type="entry name" value="Wzy_C"/>
    <property type="match status" value="1"/>
</dbReference>
<dbReference type="OrthoDB" id="1118890at2"/>
<evidence type="ECO:0000313" key="8">
    <source>
        <dbReference type="Proteomes" id="UP000245250"/>
    </source>
</evidence>
<keyword evidence="3 5" id="KW-1133">Transmembrane helix</keyword>
<protein>
    <recommendedName>
        <fullName evidence="6">O-antigen ligase-related domain-containing protein</fullName>
    </recommendedName>
</protein>
<gene>
    <name evidence="7" type="ORF">HYN56_01545</name>
</gene>
<feature type="transmembrane region" description="Helical" evidence="5">
    <location>
        <begin position="408"/>
        <end position="436"/>
    </location>
</feature>
<dbReference type="InterPro" id="IPR007016">
    <property type="entry name" value="O-antigen_ligase-rel_domated"/>
</dbReference>
<evidence type="ECO:0000256" key="2">
    <source>
        <dbReference type="ARBA" id="ARBA00022692"/>
    </source>
</evidence>
<feature type="transmembrane region" description="Helical" evidence="5">
    <location>
        <begin position="229"/>
        <end position="247"/>
    </location>
</feature>
<keyword evidence="4 5" id="KW-0472">Membrane</keyword>
<dbReference type="InterPro" id="IPR051533">
    <property type="entry name" value="WaaL-like"/>
</dbReference>
<sequence length="449" mass="50336">MEKKELSYVFLIVLHVFLGILIFLFPAIAKLYAVSIFGFGFFYIIKTKNKNNEVLISSAYIVSAEVLLRMTDGMILNEVAKYSVLFFMFLGMIYSGFSKNAFVYWLFLLLLIPGVVLSTSSLDFNTDIRKAIAFNISGPVCLGISSIYCYQRKISFEKLKDIISSFSFPLITMLVYLFLYTPSIKDVIMGTQSNFAASGGFGPNQVSTLLGLGIFIFFVQFLFNSRNRLVQIINVGFVLAFAFRGLVTFSRGGVITAVVMILVLLIVLFFRANYNVRAKIGTIIILAFVAGVGVWSYSSLQTKGMINKRYANEDALGRKKQTQLSGREVLIETELEMFMDNPILGIGVGKNKEIRKKETGIDLPTHNEITRMLAEHGSLGIVDLLILFLAPLILFLNNKQNILALSFFTFWLLTINHAAMRIAAPAFVYALSLLIVQIKIHDQTEKITD</sequence>
<keyword evidence="8" id="KW-1185">Reference proteome</keyword>
<dbReference type="GO" id="GO:0016020">
    <property type="term" value="C:membrane"/>
    <property type="evidence" value="ECO:0007669"/>
    <property type="project" value="UniProtKB-SubCell"/>
</dbReference>
<evidence type="ECO:0000256" key="4">
    <source>
        <dbReference type="ARBA" id="ARBA00023136"/>
    </source>
</evidence>
<feature type="transmembrane region" description="Helical" evidence="5">
    <location>
        <begin position="254"/>
        <end position="274"/>
    </location>
</feature>
<accession>A0A2S1YTB7</accession>
<evidence type="ECO:0000256" key="5">
    <source>
        <dbReference type="SAM" id="Phobius"/>
    </source>
</evidence>
<dbReference type="PANTHER" id="PTHR37422">
    <property type="entry name" value="TEICHURONIC ACID BIOSYNTHESIS PROTEIN TUAE"/>
    <property type="match status" value="1"/>
</dbReference>
<dbReference type="PANTHER" id="PTHR37422:SF13">
    <property type="entry name" value="LIPOPOLYSACCHARIDE BIOSYNTHESIS PROTEIN PA4999-RELATED"/>
    <property type="match status" value="1"/>
</dbReference>
<comment type="subcellular location">
    <subcellularLocation>
        <location evidence="1">Membrane</location>
        <topology evidence="1">Multi-pass membrane protein</topology>
    </subcellularLocation>
</comment>
<feature type="transmembrane region" description="Helical" evidence="5">
    <location>
        <begin position="79"/>
        <end position="97"/>
    </location>
</feature>
<feature type="transmembrane region" description="Helical" evidence="5">
    <location>
        <begin position="103"/>
        <end position="124"/>
    </location>
</feature>
<reference evidence="7 8" key="1">
    <citation type="submission" date="2018-05" db="EMBL/GenBank/DDBJ databases">
        <title>Genome sequencing of Flavobacterium sp. HYN0056.</title>
        <authorList>
            <person name="Yi H."/>
            <person name="Baek C."/>
        </authorList>
    </citation>
    <scope>NUCLEOTIDE SEQUENCE [LARGE SCALE GENOMIC DNA]</scope>
    <source>
        <strain evidence="7 8">HYN0056</strain>
    </source>
</reference>
<dbReference type="Proteomes" id="UP000245250">
    <property type="component" value="Chromosome"/>
</dbReference>
<keyword evidence="2 5" id="KW-0812">Transmembrane</keyword>
<dbReference type="EMBL" id="CP029255">
    <property type="protein sequence ID" value="AWK07325.1"/>
    <property type="molecule type" value="Genomic_DNA"/>
</dbReference>
<feature type="transmembrane region" description="Helical" evidence="5">
    <location>
        <begin position="162"/>
        <end position="180"/>
    </location>
</feature>
<feature type="domain" description="O-antigen ligase-related" evidence="6">
    <location>
        <begin position="238"/>
        <end position="382"/>
    </location>
</feature>
<feature type="transmembrane region" description="Helical" evidence="5">
    <location>
        <begin position="12"/>
        <end position="45"/>
    </location>
</feature>
<name>A0A2S1YTB7_9FLAO</name>
<evidence type="ECO:0000256" key="1">
    <source>
        <dbReference type="ARBA" id="ARBA00004141"/>
    </source>
</evidence>
<feature type="transmembrane region" description="Helical" evidence="5">
    <location>
        <begin position="131"/>
        <end position="150"/>
    </location>
</feature>
<evidence type="ECO:0000256" key="3">
    <source>
        <dbReference type="ARBA" id="ARBA00022989"/>
    </source>
</evidence>
<evidence type="ECO:0000259" key="6">
    <source>
        <dbReference type="Pfam" id="PF04932"/>
    </source>
</evidence>
<evidence type="ECO:0000313" key="7">
    <source>
        <dbReference type="EMBL" id="AWK07325.1"/>
    </source>
</evidence>
<organism evidence="7 8">
    <name type="scientific">Flavobacterium crocinum</name>
    <dbReference type="NCBI Taxonomy" id="2183896"/>
    <lineage>
        <taxon>Bacteria</taxon>
        <taxon>Pseudomonadati</taxon>
        <taxon>Bacteroidota</taxon>
        <taxon>Flavobacteriia</taxon>
        <taxon>Flavobacteriales</taxon>
        <taxon>Flavobacteriaceae</taxon>
        <taxon>Flavobacterium</taxon>
    </lineage>
</organism>
<proteinExistence type="predicted"/>
<feature type="transmembrane region" description="Helical" evidence="5">
    <location>
        <begin position="280"/>
        <end position="300"/>
    </location>
</feature>
<feature type="transmembrane region" description="Helical" evidence="5">
    <location>
        <begin position="201"/>
        <end position="223"/>
    </location>
</feature>